<dbReference type="InterPro" id="IPR003856">
    <property type="entry name" value="LPS_length_determ_N"/>
</dbReference>
<gene>
    <name evidence="21" type="ORF">SAMN04488026_10058</name>
</gene>
<evidence type="ECO:0000256" key="2">
    <source>
        <dbReference type="ARBA" id="ARBA00007316"/>
    </source>
</evidence>
<dbReference type="NCBIfam" id="TIGR01007">
    <property type="entry name" value="eps_fam"/>
    <property type="match status" value="1"/>
</dbReference>
<dbReference type="Pfam" id="PF02706">
    <property type="entry name" value="Wzz"/>
    <property type="match status" value="1"/>
</dbReference>
<evidence type="ECO:0000256" key="5">
    <source>
        <dbReference type="ARBA" id="ARBA00022475"/>
    </source>
</evidence>
<evidence type="ECO:0000256" key="14">
    <source>
        <dbReference type="ARBA" id="ARBA00023137"/>
    </source>
</evidence>
<feature type="domain" description="AAA" evidence="19">
    <location>
        <begin position="551"/>
        <end position="694"/>
    </location>
</feature>
<evidence type="ECO:0000313" key="21">
    <source>
        <dbReference type="EMBL" id="SDI62282.1"/>
    </source>
</evidence>
<name>A0A1G8M2W4_9RHOB</name>
<evidence type="ECO:0000256" key="12">
    <source>
        <dbReference type="ARBA" id="ARBA00022989"/>
    </source>
</evidence>
<keyword evidence="8 17" id="KW-0812">Transmembrane</keyword>
<dbReference type="Proteomes" id="UP000199382">
    <property type="component" value="Unassembled WGS sequence"/>
</dbReference>
<feature type="transmembrane region" description="Helical" evidence="17">
    <location>
        <begin position="462"/>
        <end position="481"/>
    </location>
</feature>
<feature type="transmembrane region" description="Helical" evidence="17">
    <location>
        <begin position="66"/>
        <end position="84"/>
    </location>
</feature>
<evidence type="ECO:0000256" key="4">
    <source>
        <dbReference type="ARBA" id="ARBA00011903"/>
    </source>
</evidence>
<evidence type="ECO:0000256" key="17">
    <source>
        <dbReference type="SAM" id="Phobius"/>
    </source>
</evidence>
<keyword evidence="7" id="KW-0808">Transferase</keyword>
<dbReference type="InterPro" id="IPR050445">
    <property type="entry name" value="Bact_polysacc_biosynth/exp"/>
</dbReference>
<dbReference type="EMBL" id="FNEK01000005">
    <property type="protein sequence ID" value="SDI62282.1"/>
    <property type="molecule type" value="Genomic_DNA"/>
</dbReference>
<dbReference type="CDD" id="cd05387">
    <property type="entry name" value="BY-kinase"/>
    <property type="match status" value="1"/>
</dbReference>
<evidence type="ECO:0000259" key="19">
    <source>
        <dbReference type="Pfam" id="PF13614"/>
    </source>
</evidence>
<evidence type="ECO:0000313" key="22">
    <source>
        <dbReference type="Proteomes" id="UP000199382"/>
    </source>
</evidence>
<dbReference type="EC" id="2.7.10.2" evidence="4"/>
<accession>A0A1G8M2W4</accession>
<keyword evidence="11" id="KW-0067">ATP-binding</keyword>
<evidence type="ECO:0000256" key="1">
    <source>
        <dbReference type="ARBA" id="ARBA00004429"/>
    </source>
</evidence>
<dbReference type="GO" id="GO:0004715">
    <property type="term" value="F:non-membrane spanning protein tyrosine kinase activity"/>
    <property type="evidence" value="ECO:0007669"/>
    <property type="project" value="UniProtKB-EC"/>
</dbReference>
<keyword evidence="5" id="KW-1003">Cell membrane</keyword>
<dbReference type="AlphaFoldDB" id="A0A1G8M2W4"/>
<evidence type="ECO:0000256" key="7">
    <source>
        <dbReference type="ARBA" id="ARBA00022679"/>
    </source>
</evidence>
<keyword evidence="9" id="KW-0547">Nucleotide-binding</keyword>
<evidence type="ECO:0000256" key="6">
    <source>
        <dbReference type="ARBA" id="ARBA00022519"/>
    </source>
</evidence>
<keyword evidence="14" id="KW-0829">Tyrosine-protein kinase</keyword>
<evidence type="ECO:0000259" key="20">
    <source>
        <dbReference type="Pfam" id="PF13807"/>
    </source>
</evidence>
<feature type="domain" description="Tyrosine-protein kinase G-rich" evidence="20">
    <location>
        <begin position="408"/>
        <end position="483"/>
    </location>
</feature>
<evidence type="ECO:0000256" key="15">
    <source>
        <dbReference type="ARBA" id="ARBA00051245"/>
    </source>
</evidence>
<evidence type="ECO:0000256" key="13">
    <source>
        <dbReference type="ARBA" id="ARBA00023136"/>
    </source>
</evidence>
<dbReference type="PANTHER" id="PTHR32309">
    <property type="entry name" value="TYROSINE-PROTEIN KINASE"/>
    <property type="match status" value="1"/>
</dbReference>
<evidence type="ECO:0000256" key="8">
    <source>
        <dbReference type="ARBA" id="ARBA00022692"/>
    </source>
</evidence>
<reference evidence="21 22" key="1">
    <citation type="submission" date="2016-10" db="EMBL/GenBank/DDBJ databases">
        <authorList>
            <person name="de Groot N.N."/>
        </authorList>
    </citation>
    <scope>NUCLEOTIDE SEQUENCE [LARGE SCALE GENOMIC DNA]</scope>
    <source>
        <strain evidence="21 22">DSM 25294</strain>
    </source>
</reference>
<keyword evidence="16" id="KW-0175">Coiled coil</keyword>
<evidence type="ECO:0000259" key="18">
    <source>
        <dbReference type="Pfam" id="PF02706"/>
    </source>
</evidence>
<feature type="coiled-coil region" evidence="16">
    <location>
        <begin position="264"/>
        <end position="334"/>
    </location>
</feature>
<dbReference type="GO" id="GO:0005886">
    <property type="term" value="C:plasma membrane"/>
    <property type="evidence" value="ECO:0007669"/>
    <property type="project" value="UniProtKB-SubCell"/>
</dbReference>
<evidence type="ECO:0000256" key="10">
    <source>
        <dbReference type="ARBA" id="ARBA00022777"/>
    </source>
</evidence>
<organism evidence="21 22">
    <name type="scientific">Aliiruegeria lutimaris</name>
    <dbReference type="NCBI Taxonomy" id="571298"/>
    <lineage>
        <taxon>Bacteria</taxon>
        <taxon>Pseudomonadati</taxon>
        <taxon>Pseudomonadota</taxon>
        <taxon>Alphaproteobacteria</taxon>
        <taxon>Rhodobacterales</taxon>
        <taxon>Roseobacteraceae</taxon>
        <taxon>Aliiruegeria</taxon>
    </lineage>
</organism>
<dbReference type="InterPro" id="IPR005702">
    <property type="entry name" value="Wzc-like_C"/>
</dbReference>
<evidence type="ECO:0000256" key="9">
    <source>
        <dbReference type="ARBA" id="ARBA00022741"/>
    </source>
</evidence>
<dbReference type="InterPro" id="IPR027417">
    <property type="entry name" value="P-loop_NTPase"/>
</dbReference>
<proteinExistence type="inferred from homology"/>
<keyword evidence="13 17" id="KW-0472">Membrane</keyword>
<dbReference type="Pfam" id="PF13614">
    <property type="entry name" value="AAA_31"/>
    <property type="match status" value="1"/>
</dbReference>
<dbReference type="PANTHER" id="PTHR32309:SF13">
    <property type="entry name" value="FERRIC ENTEROBACTIN TRANSPORT PROTEIN FEPE"/>
    <property type="match status" value="1"/>
</dbReference>
<keyword evidence="22" id="KW-1185">Reference proteome</keyword>
<evidence type="ECO:0000256" key="3">
    <source>
        <dbReference type="ARBA" id="ARBA00008883"/>
    </source>
</evidence>
<dbReference type="InterPro" id="IPR025669">
    <property type="entry name" value="AAA_dom"/>
</dbReference>
<protein>
    <recommendedName>
        <fullName evidence="4">non-specific protein-tyrosine kinase</fullName>
        <ecNumber evidence="4">2.7.10.2</ecNumber>
    </recommendedName>
</protein>
<dbReference type="InterPro" id="IPR032807">
    <property type="entry name" value="GNVR"/>
</dbReference>
<evidence type="ECO:0000256" key="16">
    <source>
        <dbReference type="SAM" id="Coils"/>
    </source>
</evidence>
<dbReference type="STRING" id="571298.SAMN04488026_10058"/>
<feature type="domain" description="Polysaccharide chain length determinant N-terminal" evidence="18">
    <location>
        <begin position="50"/>
        <end position="143"/>
    </location>
</feature>
<keyword evidence="12 17" id="KW-1133">Transmembrane helix</keyword>
<dbReference type="GO" id="GO:0005524">
    <property type="term" value="F:ATP binding"/>
    <property type="evidence" value="ECO:0007669"/>
    <property type="project" value="UniProtKB-KW"/>
</dbReference>
<keyword evidence="10" id="KW-0418">Kinase</keyword>
<dbReference type="Pfam" id="PF13807">
    <property type="entry name" value="GNVR"/>
    <property type="match status" value="1"/>
</dbReference>
<sequence>MRQVQTGFTKLNSPGQFAPLFEQYLMNESLRNNRTAETATAGFNRENSDDEIDILAILNTLWRGKWIIAVCAALGVLAGGYQAYVKSVPMYRAQTVLAAEEKTEQFSPIESMVTGVSASDYQGTQTEIEILQSRKLGHMLVSKLDLMNDPEFGPPDQEEIESPSFSLRAAFRSVLMTVLGVEETDPAPPPSEERIRENVVSNVLGALKIENIEYTVVFTITAVSESAEKAALLADSLAEVYIEDQLQRKFAASEQALVWLSERLADLRADLEASETAAKNFNASIDLVSIETLEGMNRQLKEMRDRSDAKLREAQRAREQLSELEEAVESGERERILAVAKDVALNRAAQNVANGRATDASFDALVEQAVTRKRFELTRLEEQHRALEKSATELAASVEKQSADLVTLQQLEREVEANRLLYESFLVRLRELSIQQGIERADARVISQAVAPNAPFQPRRSLILAVALVAGGFVGIAIFLLRELLHRGFRTARDLETVTGYSVMGQIPLISQRRRSRLVEFILSNPTSTSAEATRNLRTSIELSNLDNPPKIIMMTSCAPGEGKTTTSIMLAHHYAALGGKVLLLEGDIRRRVLNQYFTLDDNKGFVSVLSGDAELKDIILKDERLGIDVLPGENASVSAADLFASAKFGDLLKELRETYDQIIIDTPPVLVVPDARSIALHSDAVILAVKWDSTPASVVQQGIAAVSSGNTRLTGLILTHVNPKGMRRYGYGHDYGAYGYAKSGYYQNS</sequence>
<evidence type="ECO:0000256" key="11">
    <source>
        <dbReference type="ARBA" id="ARBA00022840"/>
    </source>
</evidence>
<dbReference type="SUPFAM" id="SSF52540">
    <property type="entry name" value="P-loop containing nucleoside triphosphate hydrolases"/>
    <property type="match status" value="1"/>
</dbReference>
<keyword evidence="6" id="KW-0997">Cell inner membrane</keyword>
<comment type="similarity">
    <text evidence="2">Belongs to the CpsD/CapB family.</text>
</comment>
<comment type="similarity">
    <text evidence="3">Belongs to the etk/wzc family.</text>
</comment>
<comment type="subcellular location">
    <subcellularLocation>
        <location evidence="1">Cell inner membrane</location>
        <topology evidence="1">Multi-pass membrane protein</topology>
    </subcellularLocation>
</comment>
<dbReference type="Gene3D" id="3.40.50.300">
    <property type="entry name" value="P-loop containing nucleotide triphosphate hydrolases"/>
    <property type="match status" value="1"/>
</dbReference>
<comment type="catalytic activity">
    <reaction evidence="15">
        <text>L-tyrosyl-[protein] + ATP = O-phospho-L-tyrosyl-[protein] + ADP + H(+)</text>
        <dbReference type="Rhea" id="RHEA:10596"/>
        <dbReference type="Rhea" id="RHEA-COMP:10136"/>
        <dbReference type="Rhea" id="RHEA-COMP:20101"/>
        <dbReference type="ChEBI" id="CHEBI:15378"/>
        <dbReference type="ChEBI" id="CHEBI:30616"/>
        <dbReference type="ChEBI" id="CHEBI:46858"/>
        <dbReference type="ChEBI" id="CHEBI:61978"/>
        <dbReference type="ChEBI" id="CHEBI:456216"/>
        <dbReference type="EC" id="2.7.10.2"/>
    </reaction>
</comment>